<gene>
    <name evidence="2" type="ORF">Q5761_01090</name>
</gene>
<dbReference type="PROSITE" id="PS50206">
    <property type="entry name" value="RHODANESE_3"/>
    <property type="match status" value="1"/>
</dbReference>
<dbReference type="Pfam" id="PF00581">
    <property type="entry name" value="Rhodanese"/>
    <property type="match status" value="1"/>
</dbReference>
<dbReference type="SUPFAM" id="SSF52821">
    <property type="entry name" value="Rhodanese/Cell cycle control phosphatase"/>
    <property type="match status" value="1"/>
</dbReference>
<dbReference type="CDD" id="cd00158">
    <property type="entry name" value="RHOD"/>
    <property type="match status" value="1"/>
</dbReference>
<dbReference type="InterPro" id="IPR001307">
    <property type="entry name" value="Thiosulphate_STrfase_CS"/>
</dbReference>
<feature type="domain" description="Rhodanese" evidence="1">
    <location>
        <begin position="20"/>
        <end position="105"/>
    </location>
</feature>
<dbReference type="EMBL" id="CP132508">
    <property type="protein sequence ID" value="WPD19298.1"/>
    <property type="molecule type" value="Genomic_DNA"/>
</dbReference>
<dbReference type="InterPro" id="IPR001763">
    <property type="entry name" value="Rhodanese-like_dom"/>
</dbReference>
<reference evidence="2 3" key="1">
    <citation type="submission" date="2023-08" db="EMBL/GenBank/DDBJ databases">
        <title>Genome sequence of Thermaerobacter compostii strain Ins1, a spore-forming filamentous bacterium isolated from a deep geothermal reservoir.</title>
        <authorList>
            <person name="Bregnard D."/>
            <person name="Gonzalez D."/>
            <person name="Junier P."/>
        </authorList>
    </citation>
    <scope>NUCLEOTIDE SEQUENCE [LARGE SCALE GENOMIC DNA]</scope>
    <source>
        <strain evidence="2 3">Ins1</strain>
    </source>
</reference>
<dbReference type="PANTHER" id="PTHR43031">
    <property type="entry name" value="FAD-DEPENDENT OXIDOREDUCTASE"/>
    <property type="match status" value="1"/>
</dbReference>
<dbReference type="PROSITE" id="PS00380">
    <property type="entry name" value="RHODANESE_1"/>
    <property type="match status" value="1"/>
</dbReference>
<dbReference type="RefSeq" id="WP_135224781.1">
    <property type="nucleotide sequence ID" value="NZ_CP132508.1"/>
</dbReference>
<evidence type="ECO:0000259" key="1">
    <source>
        <dbReference type="PROSITE" id="PS50206"/>
    </source>
</evidence>
<name>A0ABZ0QQJ3_9FIRM</name>
<evidence type="ECO:0000313" key="3">
    <source>
        <dbReference type="Proteomes" id="UP001304683"/>
    </source>
</evidence>
<keyword evidence="3" id="KW-1185">Reference proteome</keyword>
<proteinExistence type="predicted"/>
<dbReference type="Gene3D" id="3.40.250.10">
    <property type="entry name" value="Rhodanese-like domain"/>
    <property type="match status" value="1"/>
</dbReference>
<dbReference type="SMART" id="SM00450">
    <property type="entry name" value="RHOD"/>
    <property type="match status" value="1"/>
</dbReference>
<accession>A0ABZ0QQJ3</accession>
<dbReference type="Proteomes" id="UP001304683">
    <property type="component" value="Chromosome"/>
</dbReference>
<sequence>MGSGFPDVVTPDELRRRLEAGDAPLIIDVREPDEYARGHIPGARLLPLGEVLARSRDLPTDQEIILVCRSGNRSGLAQEWLKAKGFRNVRNLAGGMQRWKGPVEYGSGQGR</sequence>
<organism evidence="2 3">
    <name type="scientific">Thermaerobacter composti</name>
    <dbReference type="NCBI Taxonomy" id="554949"/>
    <lineage>
        <taxon>Bacteria</taxon>
        <taxon>Bacillati</taxon>
        <taxon>Bacillota</taxon>
        <taxon>Clostridia</taxon>
        <taxon>Eubacteriales</taxon>
        <taxon>Clostridiales Family XVII. Incertae Sedis</taxon>
        <taxon>Thermaerobacter</taxon>
    </lineage>
</organism>
<dbReference type="InterPro" id="IPR036873">
    <property type="entry name" value="Rhodanese-like_dom_sf"/>
</dbReference>
<evidence type="ECO:0000313" key="2">
    <source>
        <dbReference type="EMBL" id="WPD19298.1"/>
    </source>
</evidence>
<dbReference type="PANTHER" id="PTHR43031:SF1">
    <property type="entry name" value="PYRIDINE NUCLEOTIDE-DISULPHIDE OXIDOREDUCTASE"/>
    <property type="match status" value="1"/>
</dbReference>
<protein>
    <submittedName>
        <fullName evidence="2">Rhodanese-like domain-containing protein</fullName>
    </submittedName>
</protein>
<dbReference type="InterPro" id="IPR050229">
    <property type="entry name" value="GlpE_sulfurtransferase"/>
</dbReference>